<organism evidence="1 2">
    <name type="scientific">Lactococcus fujiensis JCM 16395</name>
    <dbReference type="NCBI Taxonomy" id="1291764"/>
    <lineage>
        <taxon>Bacteria</taxon>
        <taxon>Bacillati</taxon>
        <taxon>Bacillota</taxon>
        <taxon>Bacilli</taxon>
        <taxon>Lactobacillales</taxon>
        <taxon>Streptococcaceae</taxon>
        <taxon>Lactococcus</taxon>
    </lineage>
</organism>
<dbReference type="AlphaFoldDB" id="A0A2A5RJ81"/>
<evidence type="ECO:0000313" key="1">
    <source>
        <dbReference type="EMBL" id="PCR99233.1"/>
    </source>
</evidence>
<proteinExistence type="predicted"/>
<keyword evidence="2" id="KW-1185">Reference proteome</keyword>
<name>A0A2A5RJ81_9LACT</name>
<accession>A0A2A5RJ81</accession>
<comment type="caution">
    <text evidence="1">The sequence shown here is derived from an EMBL/GenBank/DDBJ whole genome shotgun (WGS) entry which is preliminary data.</text>
</comment>
<sequence length="61" mass="7087">MTGMSRLTFFISGLPVFYLFSQRGLKMRLKLNVYPNPLTYFLQTKTQMNFSLANASLFTLK</sequence>
<reference evidence="1 2" key="1">
    <citation type="submission" date="2014-12" db="EMBL/GenBank/DDBJ databases">
        <title>Draft genome sequences of 10 type strains of Lactococcus.</title>
        <authorList>
            <person name="Sun Z."/>
            <person name="Zhong Z."/>
            <person name="Liu W."/>
            <person name="Zhang W."/>
            <person name="Zhang H."/>
        </authorList>
    </citation>
    <scope>NUCLEOTIDE SEQUENCE [LARGE SCALE GENOMIC DNA]</scope>
    <source>
        <strain evidence="1 2">JCM 16395</strain>
    </source>
</reference>
<gene>
    <name evidence="1" type="ORF">RT41_GL000424</name>
</gene>
<dbReference type="EMBL" id="JXJU01000010">
    <property type="protein sequence ID" value="PCR99233.1"/>
    <property type="molecule type" value="Genomic_DNA"/>
</dbReference>
<dbReference type="Proteomes" id="UP000218181">
    <property type="component" value="Unassembled WGS sequence"/>
</dbReference>
<evidence type="ECO:0000313" key="2">
    <source>
        <dbReference type="Proteomes" id="UP000218181"/>
    </source>
</evidence>
<protein>
    <submittedName>
        <fullName evidence="1">Uncharacterized protein</fullName>
    </submittedName>
</protein>